<evidence type="ECO:0000256" key="2">
    <source>
        <dbReference type="SAM" id="SignalP"/>
    </source>
</evidence>
<organism evidence="3 4">
    <name type="scientific">Geotalea uraniireducens</name>
    <dbReference type="NCBI Taxonomy" id="351604"/>
    <lineage>
        <taxon>Bacteria</taxon>
        <taxon>Pseudomonadati</taxon>
        <taxon>Thermodesulfobacteriota</taxon>
        <taxon>Desulfuromonadia</taxon>
        <taxon>Geobacterales</taxon>
        <taxon>Geobacteraceae</taxon>
        <taxon>Geotalea</taxon>
    </lineage>
</organism>
<feature type="compositionally biased region" description="Low complexity" evidence="1">
    <location>
        <begin position="256"/>
        <end position="273"/>
    </location>
</feature>
<gene>
    <name evidence="3" type="ORF">GURASL_35800</name>
</gene>
<dbReference type="RefSeq" id="WP_282000751.1">
    <property type="nucleotide sequence ID" value="NZ_AP027151.1"/>
</dbReference>
<feature type="chain" id="PRO_5045075010" evidence="2">
    <location>
        <begin position="25"/>
        <end position="286"/>
    </location>
</feature>
<feature type="compositionally biased region" description="Low complexity" evidence="1">
    <location>
        <begin position="227"/>
        <end position="239"/>
    </location>
</feature>
<evidence type="ECO:0000256" key="1">
    <source>
        <dbReference type="SAM" id="MobiDB-lite"/>
    </source>
</evidence>
<accession>A0ABM8EQX0</accession>
<keyword evidence="2" id="KW-0732">Signal</keyword>
<sequence length="286" mass="34204">MRKIRYGIVMLGLLLCCSAPPAQAGISIGIGLPNLQIGINLPLFPDLVPVPGYPVYYAPRVDANYFFYDGMYWVYLDDSWYASYWYNGPWSLVDPYDVPLFILRIPVRYYRHPPPYFRGWRRDAPPRWGEHWGREWEQRHHNWDRWNRRGAPSRAPLPSYQRSYSGDRYPAMDQQRELRRQHYRYQPRSKAVREHFRQQGGQPAAAPVRRQGQEERQMRKQGPQEIQRPAPYQPAPQQRGPTYREERRPQAPGQYERQAPRPQGQEQRGQGQWQKKDDERERGRER</sequence>
<protein>
    <submittedName>
        <fullName evidence="3">Uncharacterized protein</fullName>
    </submittedName>
</protein>
<dbReference type="EMBL" id="AP027151">
    <property type="protein sequence ID" value="BDV44657.1"/>
    <property type="molecule type" value="Genomic_DNA"/>
</dbReference>
<feature type="compositionally biased region" description="Basic and acidic residues" evidence="1">
    <location>
        <begin position="274"/>
        <end position="286"/>
    </location>
</feature>
<feature type="signal peptide" evidence="2">
    <location>
        <begin position="1"/>
        <end position="24"/>
    </location>
</feature>
<reference evidence="3 4" key="1">
    <citation type="submission" date="2022-12" db="EMBL/GenBank/DDBJ databases">
        <title>Polyphasic characterization of Geotalea uranireducens NIT-SL11 newly isolated from a complex of sewage sludge and microbially reduced graphene oxide.</title>
        <authorList>
            <person name="Xie L."/>
            <person name="Yoshida N."/>
            <person name="Meng L."/>
        </authorList>
    </citation>
    <scope>NUCLEOTIDE SEQUENCE [LARGE SCALE GENOMIC DNA]</scope>
    <source>
        <strain evidence="3 4">NIT-SL11</strain>
    </source>
</reference>
<name>A0ABM8EQX0_9BACT</name>
<evidence type="ECO:0000313" key="4">
    <source>
        <dbReference type="Proteomes" id="UP001317705"/>
    </source>
</evidence>
<dbReference type="Proteomes" id="UP001317705">
    <property type="component" value="Chromosome"/>
</dbReference>
<proteinExistence type="predicted"/>
<feature type="region of interest" description="Disordered" evidence="1">
    <location>
        <begin position="189"/>
        <end position="286"/>
    </location>
</feature>
<keyword evidence="4" id="KW-1185">Reference proteome</keyword>
<evidence type="ECO:0000313" key="3">
    <source>
        <dbReference type="EMBL" id="BDV44657.1"/>
    </source>
</evidence>